<dbReference type="RefSeq" id="WP_004815006.1">
    <property type="nucleotide sequence ID" value="NZ_KB849452.1"/>
</dbReference>
<keyword evidence="1" id="KW-0812">Transmembrane</keyword>
<protein>
    <recommendedName>
        <fullName evidence="4">Iron transporter</fullName>
    </recommendedName>
</protein>
<sequence length="120" mass="13257">MTSSPHMDLTATEKLAVPNPVIRSKKKVQPKLTAYRFMIFYRFILAALGGYALATFAAIVIAQYFSDYQSSAAISATMIAFLLQTGAFIWVFMVNKTLKATLGILVPAGLFYIAYQFLGK</sequence>
<evidence type="ECO:0000313" key="2">
    <source>
        <dbReference type="EMBL" id="ENV13085.1"/>
    </source>
</evidence>
<feature type="transmembrane region" description="Helical" evidence="1">
    <location>
        <begin position="71"/>
        <end position="93"/>
    </location>
</feature>
<dbReference type="PATRIC" id="fig|1217675.3.peg.1692"/>
<dbReference type="HOGENOM" id="CLU_159285_0_0_6"/>
<dbReference type="AlphaFoldDB" id="N8Y1D9"/>
<evidence type="ECO:0000256" key="1">
    <source>
        <dbReference type="SAM" id="Phobius"/>
    </source>
</evidence>
<proteinExistence type="predicted"/>
<gene>
    <name evidence="2" type="ORF">F965_01756</name>
</gene>
<organism evidence="2 3">
    <name type="scientific">Acinetobacter schindleri NIPH 900</name>
    <dbReference type="NCBI Taxonomy" id="1217675"/>
    <lineage>
        <taxon>Bacteria</taxon>
        <taxon>Pseudomonadati</taxon>
        <taxon>Pseudomonadota</taxon>
        <taxon>Gammaproteobacteria</taxon>
        <taxon>Moraxellales</taxon>
        <taxon>Moraxellaceae</taxon>
        <taxon>Acinetobacter</taxon>
    </lineage>
</organism>
<keyword evidence="1" id="KW-0472">Membrane</keyword>
<reference evidence="2 3" key="1">
    <citation type="submission" date="2013-02" db="EMBL/GenBank/DDBJ databases">
        <title>The Genome Sequence of Acinetobacter schindleri NIPH 900.</title>
        <authorList>
            <consortium name="The Broad Institute Genome Sequencing Platform"/>
            <consortium name="The Broad Institute Genome Sequencing Center for Infectious Disease"/>
            <person name="Cerqueira G."/>
            <person name="Feldgarden M."/>
            <person name="Courvalin P."/>
            <person name="Perichon B."/>
            <person name="Grillot-Courvalin C."/>
            <person name="Clermont D."/>
            <person name="Rocha E."/>
            <person name="Yoon E.-J."/>
            <person name="Nemec A."/>
            <person name="Walker B."/>
            <person name="Young S.K."/>
            <person name="Zeng Q."/>
            <person name="Gargeya S."/>
            <person name="Fitzgerald M."/>
            <person name="Haas B."/>
            <person name="Abouelleil A."/>
            <person name="Alvarado L."/>
            <person name="Arachchi H.M."/>
            <person name="Berlin A.M."/>
            <person name="Chapman S.B."/>
            <person name="Dewar J."/>
            <person name="Goldberg J."/>
            <person name="Griggs A."/>
            <person name="Gujja S."/>
            <person name="Hansen M."/>
            <person name="Howarth C."/>
            <person name="Imamovic A."/>
            <person name="Larimer J."/>
            <person name="McCowan C."/>
            <person name="Murphy C."/>
            <person name="Neiman D."/>
            <person name="Pearson M."/>
            <person name="Priest M."/>
            <person name="Roberts A."/>
            <person name="Saif S."/>
            <person name="Shea T."/>
            <person name="Sisk P."/>
            <person name="Sykes S."/>
            <person name="Wortman J."/>
            <person name="Nusbaum C."/>
            <person name="Birren B."/>
        </authorList>
    </citation>
    <scope>NUCLEOTIDE SEQUENCE [LARGE SCALE GENOMIC DNA]</scope>
    <source>
        <strain evidence="2 3">NIPH 900</strain>
    </source>
</reference>
<feature type="transmembrane region" description="Helical" evidence="1">
    <location>
        <begin position="100"/>
        <end position="118"/>
    </location>
</feature>
<keyword evidence="1" id="KW-1133">Transmembrane helix</keyword>
<name>N8Y1D9_9GAMM</name>
<keyword evidence="3" id="KW-1185">Reference proteome</keyword>
<evidence type="ECO:0008006" key="4">
    <source>
        <dbReference type="Google" id="ProtNLM"/>
    </source>
</evidence>
<feature type="transmembrane region" description="Helical" evidence="1">
    <location>
        <begin position="39"/>
        <end position="65"/>
    </location>
</feature>
<accession>N8Y1D9</accession>
<dbReference type="Proteomes" id="UP000018438">
    <property type="component" value="Unassembled WGS sequence"/>
</dbReference>
<dbReference type="EMBL" id="APPI01000016">
    <property type="protein sequence ID" value="ENV13085.1"/>
    <property type="molecule type" value="Genomic_DNA"/>
</dbReference>
<evidence type="ECO:0000313" key="3">
    <source>
        <dbReference type="Proteomes" id="UP000018438"/>
    </source>
</evidence>
<comment type="caution">
    <text evidence="2">The sequence shown here is derived from an EMBL/GenBank/DDBJ whole genome shotgun (WGS) entry which is preliminary data.</text>
</comment>